<keyword evidence="1" id="KW-1133">Transmembrane helix</keyword>
<evidence type="ECO:0000313" key="2">
    <source>
        <dbReference type="EMBL" id="EXX85245.1"/>
    </source>
</evidence>
<feature type="transmembrane region" description="Helical" evidence="1">
    <location>
        <begin position="418"/>
        <end position="442"/>
    </location>
</feature>
<keyword evidence="3" id="KW-1185">Reference proteome</keyword>
<protein>
    <submittedName>
        <fullName evidence="2">Uncharacterized protein</fullName>
    </submittedName>
</protein>
<dbReference type="AlphaFoldDB" id="A0A9W5W637"/>
<evidence type="ECO:0000256" key="1">
    <source>
        <dbReference type="SAM" id="Phobius"/>
    </source>
</evidence>
<dbReference type="EMBL" id="JFHU01000235">
    <property type="protein sequence ID" value="EXX85245.1"/>
    <property type="molecule type" value="Genomic_DNA"/>
</dbReference>
<reference evidence="2 3" key="1">
    <citation type="submission" date="2014-02" db="EMBL/GenBank/DDBJ databases">
        <title>Genome sequence of Paenibacillus darwinianus reveals adaptive mechanisms for survival in Antarctic soils.</title>
        <authorList>
            <person name="Dsouza M."/>
            <person name="Taylor M.W."/>
            <person name="Turner S.J."/>
            <person name="Aislabie J."/>
        </authorList>
    </citation>
    <scope>NUCLEOTIDE SEQUENCE [LARGE SCALE GENOMIC DNA]</scope>
    <source>
        <strain evidence="2 3">CE1</strain>
    </source>
</reference>
<keyword evidence="1" id="KW-0812">Transmembrane</keyword>
<keyword evidence="1" id="KW-0472">Membrane</keyword>
<sequence>MAREFVMGARLQLTDHFSSPLRFIQSNLTRATQGTNYYRDANGRLRNEMGRFVSQARQTQNSLDHVADAAGRTRGRIVSLRGAIVAVAGSMAAKAGFDWLVQGNADMETYQNTLAVVLKSQEKAADTLKWASMFAANTPFEIPEIVAATTKMASYGMEAQKVLGITGDMASVMGKSLDQATEAIADAQTGELERLKEFGITKAMIEAQGAKMGADFINKSGQITDQQAFNAAMFSLMEERYKGGMELQSKTFKGMLSNARDFIGGMGRQLGAPLFDKLKTGLGTTLAWIQRLKDSGQLDSWVSKIQQGAAVAWRVMSGAGRVIGAVFMESYRTARQNIEMIASKLRAWYAEHRPQIETLKQAFLDAFVALQTAWQQYAVPTIDWLYNEGLPAVIDALATLGGWIVDTGAWFIDNWGWVGPMLLGLAVAWGAIGVKILAVAVYQKAAAAVTRAWAAAQAVLNFAMNMNPIGLVITAVGLLIGAVILLVRHWGEVSTFLAGVWQRIKQTAVNVFTGIVAWFKKWGGLLLAAITGPVGLMVYAVIKNWDKIKGAAATAWNFVKDSAVAAWEGIVTGVSGMWGRIRDGFASGVNWIVGLVNTLIEKLNEALSITLPDWMGGYSFQLNLPRIPEMNMDGSHATGLARVPYDGYMAMLHAGERVLTAAQARQYDTAMGFKERQMAVVQPFNQMPIERPETASNTRRYDGALAVQQPAPQPAQPRQVNIDKLIEKVEIIAAPGDDGEALYAKFIEVFHRKAKEAAGILSTANMGELL</sequence>
<comment type="caution">
    <text evidence="2">The sequence shown here is derived from an EMBL/GenBank/DDBJ whole genome shotgun (WGS) entry which is preliminary data.</text>
</comment>
<gene>
    <name evidence="2" type="ORF">BG53_09080</name>
</gene>
<proteinExistence type="predicted"/>
<feature type="transmembrane region" description="Helical" evidence="1">
    <location>
        <begin position="469"/>
        <end position="487"/>
    </location>
</feature>
<dbReference type="Proteomes" id="UP000053750">
    <property type="component" value="Unassembled WGS sequence"/>
</dbReference>
<organism evidence="2 3">
    <name type="scientific">Paenibacillus darwinianus</name>
    <dbReference type="NCBI Taxonomy" id="1380763"/>
    <lineage>
        <taxon>Bacteria</taxon>
        <taxon>Bacillati</taxon>
        <taxon>Bacillota</taxon>
        <taxon>Bacilli</taxon>
        <taxon>Bacillales</taxon>
        <taxon>Paenibacillaceae</taxon>
        <taxon>Paenibacillus</taxon>
    </lineage>
</organism>
<evidence type="ECO:0000313" key="3">
    <source>
        <dbReference type="Proteomes" id="UP000053750"/>
    </source>
</evidence>
<name>A0A9W5W637_9BACL</name>
<accession>A0A9W5W637</accession>
<feature type="transmembrane region" description="Helical" evidence="1">
    <location>
        <begin position="522"/>
        <end position="542"/>
    </location>
</feature>